<dbReference type="AlphaFoldDB" id="A0AAN8P914"/>
<evidence type="ECO:0000313" key="5">
    <source>
        <dbReference type="Proteomes" id="UP001347796"/>
    </source>
</evidence>
<reference evidence="4 5" key="1">
    <citation type="submission" date="2024-01" db="EMBL/GenBank/DDBJ databases">
        <title>The genome of the rayed Mediterranean limpet Patella caerulea (Linnaeus, 1758).</title>
        <authorList>
            <person name="Anh-Thu Weber A."/>
            <person name="Halstead-Nussloch G."/>
        </authorList>
    </citation>
    <scope>NUCLEOTIDE SEQUENCE [LARGE SCALE GENOMIC DNA]</scope>
    <source>
        <strain evidence="4">AATW-2023a</strain>
        <tissue evidence="4">Whole specimen</tissue>
    </source>
</reference>
<dbReference type="InterPro" id="IPR057371">
    <property type="entry name" value="VERL_C"/>
</dbReference>
<protein>
    <recommendedName>
        <fullName evidence="3">ZP domain-containing protein</fullName>
    </recommendedName>
</protein>
<feature type="signal peptide" evidence="2">
    <location>
        <begin position="1"/>
        <end position="19"/>
    </location>
</feature>
<sequence length="305" mass="33095">MSGLGAVLLVLTAVVGVLGIPAANEIPSGFILDVKADCGRSRALDRPVLRVKTDLNVVIKAKCSNGVKKFLTTDKVNYALAGTFYGGSTSRCRFHRRANSEVYTVIVYVSYGEGGSPIHKEPEAYSLTCTFARKGLKSTKALLVKPGFNPPVELRSEAGSKTTSVLTLNIYNVRDQIIKGSIVRGCRVYLAATTSGRNRELGLRPVSCDAISATSGKRLPILRAGCSTKALWPAFTGFTTIGRRVRSPYFEMIQIEDDQKISFECVFTLCRTSCNGSSCAGSRPKRSSEEEDDEQVVRSEVMTVE</sequence>
<dbReference type="InterPro" id="IPR001507">
    <property type="entry name" value="ZP_dom"/>
</dbReference>
<name>A0AAN8P914_PATCE</name>
<evidence type="ECO:0000256" key="1">
    <source>
        <dbReference type="SAM" id="MobiDB-lite"/>
    </source>
</evidence>
<feature type="region of interest" description="Disordered" evidence="1">
    <location>
        <begin position="275"/>
        <end position="305"/>
    </location>
</feature>
<accession>A0AAN8P914</accession>
<proteinExistence type="predicted"/>
<dbReference type="Proteomes" id="UP001347796">
    <property type="component" value="Unassembled WGS sequence"/>
</dbReference>
<organism evidence="4 5">
    <name type="scientific">Patella caerulea</name>
    <name type="common">Rayed Mediterranean limpet</name>
    <dbReference type="NCBI Taxonomy" id="87958"/>
    <lineage>
        <taxon>Eukaryota</taxon>
        <taxon>Metazoa</taxon>
        <taxon>Spiralia</taxon>
        <taxon>Lophotrochozoa</taxon>
        <taxon>Mollusca</taxon>
        <taxon>Gastropoda</taxon>
        <taxon>Patellogastropoda</taxon>
        <taxon>Patelloidea</taxon>
        <taxon>Patellidae</taxon>
        <taxon>Patella</taxon>
    </lineage>
</organism>
<feature type="domain" description="ZP" evidence="3">
    <location>
        <begin position="37"/>
        <end position="286"/>
    </location>
</feature>
<evidence type="ECO:0000256" key="2">
    <source>
        <dbReference type="SAM" id="SignalP"/>
    </source>
</evidence>
<comment type="caution">
    <text evidence="4">The sequence shown here is derived from an EMBL/GenBank/DDBJ whole genome shotgun (WGS) entry which is preliminary data.</text>
</comment>
<dbReference type="Pfam" id="PF25272">
    <property type="entry name" value="VERL_C"/>
    <property type="match status" value="1"/>
</dbReference>
<keyword evidence="2" id="KW-0732">Signal</keyword>
<dbReference type="PROSITE" id="PS51034">
    <property type="entry name" value="ZP_2"/>
    <property type="match status" value="1"/>
</dbReference>
<dbReference type="EMBL" id="JAZGQO010000014">
    <property type="protein sequence ID" value="KAK6170789.1"/>
    <property type="molecule type" value="Genomic_DNA"/>
</dbReference>
<gene>
    <name evidence="4" type="ORF">SNE40_019094</name>
</gene>
<evidence type="ECO:0000259" key="3">
    <source>
        <dbReference type="PROSITE" id="PS51034"/>
    </source>
</evidence>
<keyword evidence="5" id="KW-1185">Reference proteome</keyword>
<feature type="chain" id="PRO_5042940274" description="ZP domain-containing protein" evidence="2">
    <location>
        <begin position="20"/>
        <end position="305"/>
    </location>
</feature>
<evidence type="ECO:0000313" key="4">
    <source>
        <dbReference type="EMBL" id="KAK6170789.1"/>
    </source>
</evidence>